<dbReference type="SMART" id="SM00532">
    <property type="entry name" value="LIGANc"/>
    <property type="match status" value="1"/>
</dbReference>
<dbReference type="SUPFAM" id="SSF52113">
    <property type="entry name" value="BRCT domain"/>
    <property type="match status" value="1"/>
</dbReference>
<feature type="binding site" evidence="10">
    <location>
        <position position="426"/>
    </location>
    <ligand>
        <name>Zn(2+)</name>
        <dbReference type="ChEBI" id="CHEBI:29105"/>
    </ligand>
</feature>
<dbReference type="Pfam" id="PF03120">
    <property type="entry name" value="OB_DNA_ligase"/>
    <property type="match status" value="1"/>
</dbReference>
<dbReference type="STRING" id="758847.LSS_20800"/>
<dbReference type="Gene3D" id="1.10.287.610">
    <property type="entry name" value="Helix hairpin bin"/>
    <property type="match status" value="1"/>
</dbReference>
<feature type="binding site" evidence="10">
    <location>
        <position position="421"/>
    </location>
    <ligand>
        <name>Zn(2+)</name>
        <dbReference type="ChEBI" id="CHEBI:29105"/>
    </ligand>
</feature>
<feature type="binding site" evidence="10">
    <location>
        <begin position="45"/>
        <end position="49"/>
    </location>
    <ligand>
        <name>NAD(+)</name>
        <dbReference type="ChEBI" id="CHEBI:57540"/>
    </ligand>
</feature>
<dbReference type="CDD" id="cd17748">
    <property type="entry name" value="BRCT_DNA_ligase_like"/>
    <property type="match status" value="1"/>
</dbReference>
<evidence type="ECO:0000256" key="5">
    <source>
        <dbReference type="ARBA" id="ARBA00022763"/>
    </source>
</evidence>
<dbReference type="InterPro" id="IPR036420">
    <property type="entry name" value="BRCT_dom_sf"/>
</dbReference>
<reference evidence="12 13" key="2">
    <citation type="journal article" date="2014" name="Emerg. Microbes Infect.">
        <title>Potential impact on kidney infection: a whole-genome analysis of Leptospira santarosai serovar Shermani.</title>
        <authorList>
            <person name="Chou L.F."/>
            <person name="Chen T.W."/>
            <person name="Ko Y.C."/>
            <person name="Pan M.J."/>
            <person name="Tian Y.C."/>
            <person name="Chiu C.H."/>
            <person name="Tang P."/>
            <person name="Hung C.C."/>
            <person name="Yang C.W."/>
        </authorList>
    </citation>
    <scope>NUCLEOTIDE SEQUENCE</scope>
    <source>
        <strain evidence="12 13">LT 821</strain>
    </source>
</reference>
<comment type="function">
    <text evidence="1 10">DNA ligase that catalyzes the formation of phosphodiester linkages between 5'-phosphoryl and 3'-hydroxyl groups in double-stranded DNA using NAD as a coenzyme and as the energy source for the reaction. It is essential for DNA replication and repair of damaged DNA.</text>
</comment>
<feature type="binding site" evidence="10">
    <location>
        <position position="289"/>
    </location>
    <ligand>
        <name>NAD(+)</name>
        <dbReference type="ChEBI" id="CHEBI:57540"/>
    </ligand>
</feature>
<keyword evidence="6 10" id="KW-0862">Zinc</keyword>
<dbReference type="InterPro" id="IPR013840">
    <property type="entry name" value="DNAligase_N"/>
</dbReference>
<dbReference type="Pfam" id="PF14520">
    <property type="entry name" value="HHH_5"/>
    <property type="match status" value="2"/>
</dbReference>
<keyword evidence="8 10" id="KW-0234">DNA repair</keyword>
<dbReference type="GO" id="GO:0046872">
    <property type="term" value="F:metal ion binding"/>
    <property type="evidence" value="ECO:0007669"/>
    <property type="project" value="UniProtKB-KW"/>
</dbReference>
<dbReference type="PROSITE" id="PS50172">
    <property type="entry name" value="BRCT"/>
    <property type="match status" value="1"/>
</dbReference>
<dbReference type="PIRSF" id="PIRSF001604">
    <property type="entry name" value="LigA"/>
    <property type="match status" value="1"/>
</dbReference>
<organism evidence="12 13">
    <name type="scientific">Leptospira santarosai serovar Shermani str. LT 821</name>
    <dbReference type="NCBI Taxonomy" id="758847"/>
    <lineage>
        <taxon>Bacteria</taxon>
        <taxon>Pseudomonadati</taxon>
        <taxon>Spirochaetota</taxon>
        <taxon>Spirochaetia</taxon>
        <taxon>Leptospirales</taxon>
        <taxon>Leptospiraceae</taxon>
        <taxon>Leptospira</taxon>
    </lineage>
</organism>
<evidence type="ECO:0000256" key="6">
    <source>
        <dbReference type="ARBA" id="ARBA00022833"/>
    </source>
</evidence>
<reference evidence="12 13" key="1">
    <citation type="journal article" date="2012" name="Gene">
        <title>Sequence of Leptospira santarosai serovar Shermani genome and prediction of virulence-associated genes.</title>
        <authorList>
            <person name="Chou L.F."/>
            <person name="Chen Y.T."/>
            <person name="Lu C.W."/>
            <person name="Ko Y.C."/>
            <person name="Tang C.Y."/>
            <person name="Pan M.J."/>
            <person name="Tian Y.C."/>
            <person name="Chiu C.H."/>
            <person name="Hung C.C."/>
            <person name="Yang C.W."/>
        </authorList>
    </citation>
    <scope>NUCLEOTIDE SEQUENCE [LARGE SCALE GENOMIC DNA]</scope>
    <source>
        <strain evidence="12">LT 821</strain>
    </source>
</reference>
<dbReference type="InterPro" id="IPR004150">
    <property type="entry name" value="NAD_DNA_ligase_OB"/>
</dbReference>
<keyword evidence="10" id="KW-0464">Manganese</keyword>
<keyword evidence="5 10" id="KW-0227">DNA damage</keyword>
<dbReference type="Pfam" id="PF01653">
    <property type="entry name" value="DNA_ligase_aden"/>
    <property type="match status" value="1"/>
</dbReference>
<keyword evidence="2 10" id="KW-0436">Ligase</keyword>
<feature type="binding site" evidence="10">
    <location>
        <begin position="94"/>
        <end position="95"/>
    </location>
    <ligand>
        <name>NAD(+)</name>
        <dbReference type="ChEBI" id="CHEBI:57540"/>
    </ligand>
</feature>
<sequence>MSKKKDSFQKTLSEKEAKKVIAKLADEIRHHQYLYYVKNQPEISDFDFDQLFRKLQDLEEEFPQFKDSNSPTLVVGSDLDKDFEKYQHKLPVLSLINTYSEDELLDWVHKTDPDGIYSVEWKIDGASIVLYYENGMLKNGVTRGSGGIGDDVTDNIRTIRNIPLRLSEAITIYLRGEVFMTFKDFEEFNEFSSGKYANPRNLSAGSIKQKNSANTAKRPLRIFTYDAMFPEVAKKFKTHREILSKLEKLTFPIPPDTVFVTGSKIAKTIEEFKKKKDTLGFPTDGLVIKLNDISKRDAQGYTSHSPRWARAYKFDAIMKESKIVDITYAVGRTGKITPRAEIEPVNLAGTTVTFATLHNQDYIDELGVGIGAIVRVAKRGEIIPAVEEVVTPGENVFKIPDRCPSCNTKTIKKESLVDLFCPNPDCPDRVKNGIIFYCQRKQMDIEGLGDKQIEFLYDHGYIRSIADLYDLKNQKEKLMEEEGFGEKSLSIIFNGIERSKQKDFRFLLPSIGLPELGHKVTELLIEQGIDSMDEILSISKDKKRIESLLEIPGIGPSTIKAFEENFSDKRILKLIDRLKDAGLKLKADPIKVADQRPFAGQSWCVTGSFENFQPRDKAMDLIVYYGGRKVSSVSSKTTHLLAGSGAGSKLEKANELGTAVYDEKQFLDLLESLEIRFKDPI</sequence>
<dbReference type="GO" id="GO:0006281">
    <property type="term" value="P:DNA repair"/>
    <property type="evidence" value="ECO:0007669"/>
    <property type="project" value="UniProtKB-KW"/>
</dbReference>
<dbReference type="Gene3D" id="1.10.150.20">
    <property type="entry name" value="5' to 3' exonuclease, C-terminal subdomain"/>
    <property type="match status" value="2"/>
</dbReference>
<dbReference type="Gene3D" id="2.40.50.140">
    <property type="entry name" value="Nucleic acid-binding proteins"/>
    <property type="match status" value="1"/>
</dbReference>
<dbReference type="Gene3D" id="6.20.10.30">
    <property type="match status" value="1"/>
</dbReference>
<evidence type="ECO:0000259" key="11">
    <source>
        <dbReference type="PROSITE" id="PS50172"/>
    </source>
</evidence>
<dbReference type="KEGG" id="lst:LSS_20800"/>
<keyword evidence="7 10" id="KW-0520">NAD</keyword>
<feature type="binding site" evidence="10">
    <location>
        <position position="143"/>
    </location>
    <ligand>
        <name>NAD(+)</name>
        <dbReference type="ChEBI" id="CHEBI:57540"/>
    </ligand>
</feature>
<dbReference type="Gene3D" id="3.30.470.30">
    <property type="entry name" value="DNA ligase/mRNA capping enzyme"/>
    <property type="match status" value="1"/>
</dbReference>
<protein>
    <recommendedName>
        <fullName evidence="10">DNA ligase</fullName>
        <ecNumber evidence="10">6.5.1.2</ecNumber>
    </recommendedName>
    <alternativeName>
        <fullName evidence="10">Polydeoxyribonucleotide synthase [NAD(+)]</fullName>
    </alternativeName>
</protein>
<dbReference type="GO" id="GO:0006260">
    <property type="term" value="P:DNA replication"/>
    <property type="evidence" value="ECO:0007669"/>
    <property type="project" value="UniProtKB-KW"/>
</dbReference>
<dbReference type="SMART" id="SM00292">
    <property type="entry name" value="BRCT"/>
    <property type="match status" value="1"/>
</dbReference>
<evidence type="ECO:0000256" key="7">
    <source>
        <dbReference type="ARBA" id="ARBA00023027"/>
    </source>
</evidence>
<dbReference type="InterPro" id="IPR001357">
    <property type="entry name" value="BRCT_dom"/>
</dbReference>
<feature type="binding site" evidence="10">
    <location>
        <position position="177"/>
    </location>
    <ligand>
        <name>NAD(+)</name>
        <dbReference type="ChEBI" id="CHEBI:57540"/>
    </ligand>
</feature>
<evidence type="ECO:0000256" key="9">
    <source>
        <dbReference type="ARBA" id="ARBA00034005"/>
    </source>
</evidence>
<dbReference type="NCBIfam" id="NF005932">
    <property type="entry name" value="PRK07956.1"/>
    <property type="match status" value="1"/>
</dbReference>
<feature type="domain" description="BRCT" evidence="11">
    <location>
        <begin position="593"/>
        <end position="681"/>
    </location>
</feature>
<dbReference type="GO" id="GO:0003911">
    <property type="term" value="F:DNA ligase (NAD+) activity"/>
    <property type="evidence" value="ECO:0007669"/>
    <property type="project" value="UniProtKB-UniRule"/>
</dbReference>
<dbReference type="InterPro" id="IPR010994">
    <property type="entry name" value="RuvA_2-like"/>
</dbReference>
<keyword evidence="3 10" id="KW-0235">DNA replication</keyword>
<dbReference type="HAMAP" id="MF_01588">
    <property type="entry name" value="DNA_ligase_A"/>
    <property type="match status" value="1"/>
</dbReference>
<dbReference type="Gene3D" id="3.40.50.10190">
    <property type="entry name" value="BRCT domain"/>
    <property type="match status" value="1"/>
</dbReference>
<dbReference type="Proteomes" id="UP000035800">
    <property type="component" value="Chromosome I"/>
</dbReference>
<proteinExistence type="inferred from homology"/>
<evidence type="ECO:0000256" key="4">
    <source>
        <dbReference type="ARBA" id="ARBA00022723"/>
    </source>
</evidence>
<keyword evidence="10" id="KW-0460">Magnesium</keyword>
<dbReference type="InterPro" id="IPR012340">
    <property type="entry name" value="NA-bd_OB-fold"/>
</dbReference>
<dbReference type="EC" id="6.5.1.2" evidence="10"/>
<feature type="active site" description="N6-AMP-lysine intermediate" evidence="10">
    <location>
        <position position="122"/>
    </location>
</feature>
<dbReference type="NCBIfam" id="TIGR00575">
    <property type="entry name" value="dnlj"/>
    <property type="match status" value="1"/>
</dbReference>
<gene>
    <name evidence="10" type="primary">ligA</name>
    <name evidence="12" type="ORF">LSS_20800</name>
</gene>
<dbReference type="InterPro" id="IPR013839">
    <property type="entry name" value="DNAligase_adenylation"/>
</dbReference>
<evidence type="ECO:0000313" key="12">
    <source>
        <dbReference type="EMBL" id="AIT10713.1"/>
    </source>
</evidence>
<dbReference type="RefSeq" id="WP_004476893.1">
    <property type="nucleotide sequence ID" value="NZ_CP006694.1"/>
</dbReference>
<accession>A0A097ES05</accession>
<dbReference type="EMBL" id="CP006694">
    <property type="protein sequence ID" value="AIT10713.1"/>
    <property type="molecule type" value="Genomic_DNA"/>
</dbReference>
<evidence type="ECO:0000256" key="2">
    <source>
        <dbReference type="ARBA" id="ARBA00022598"/>
    </source>
</evidence>
<dbReference type="GeneID" id="29740905"/>
<dbReference type="SUPFAM" id="SSF47781">
    <property type="entry name" value="RuvA domain 2-like"/>
    <property type="match status" value="1"/>
</dbReference>
<evidence type="ECO:0000256" key="3">
    <source>
        <dbReference type="ARBA" id="ARBA00022705"/>
    </source>
</evidence>
<dbReference type="InterPro" id="IPR004149">
    <property type="entry name" value="Znf_DNAligase_C4"/>
</dbReference>
<dbReference type="Pfam" id="PF03119">
    <property type="entry name" value="DNA_ligase_ZBD"/>
    <property type="match status" value="1"/>
</dbReference>
<dbReference type="SUPFAM" id="SSF50249">
    <property type="entry name" value="Nucleic acid-binding proteins"/>
    <property type="match status" value="1"/>
</dbReference>
<comment type="cofactor">
    <cofactor evidence="10">
        <name>Mg(2+)</name>
        <dbReference type="ChEBI" id="CHEBI:18420"/>
    </cofactor>
    <cofactor evidence="10">
        <name>Mn(2+)</name>
        <dbReference type="ChEBI" id="CHEBI:29035"/>
    </cofactor>
</comment>
<dbReference type="SUPFAM" id="SSF56091">
    <property type="entry name" value="DNA ligase/mRNA capping enzyme, catalytic domain"/>
    <property type="match status" value="1"/>
</dbReference>
<feature type="binding site" evidence="10">
    <location>
        <position position="313"/>
    </location>
    <ligand>
        <name>NAD(+)</name>
        <dbReference type="ChEBI" id="CHEBI:57540"/>
    </ligand>
</feature>
<feature type="binding site" evidence="10">
    <location>
        <position position="406"/>
    </location>
    <ligand>
        <name>Zn(2+)</name>
        <dbReference type="ChEBI" id="CHEBI:29105"/>
    </ligand>
</feature>
<keyword evidence="4 10" id="KW-0479">Metal-binding</keyword>
<dbReference type="FunFam" id="1.10.150.20:FF:000007">
    <property type="entry name" value="DNA ligase"/>
    <property type="match status" value="1"/>
</dbReference>
<evidence type="ECO:0000256" key="10">
    <source>
        <dbReference type="HAMAP-Rule" id="MF_01588"/>
    </source>
</evidence>
<evidence type="ECO:0000256" key="8">
    <source>
        <dbReference type="ARBA" id="ARBA00023204"/>
    </source>
</evidence>
<comment type="similarity">
    <text evidence="10">Belongs to the NAD-dependent DNA ligase family. LigA subfamily.</text>
</comment>
<evidence type="ECO:0000313" key="13">
    <source>
        <dbReference type="Proteomes" id="UP000035800"/>
    </source>
</evidence>
<feature type="binding site" evidence="10">
    <location>
        <position position="120"/>
    </location>
    <ligand>
        <name>NAD(+)</name>
        <dbReference type="ChEBI" id="CHEBI:57540"/>
    </ligand>
</feature>
<dbReference type="CDD" id="cd00114">
    <property type="entry name" value="LIGANc"/>
    <property type="match status" value="1"/>
</dbReference>
<dbReference type="AlphaFoldDB" id="A0A097ES05"/>
<feature type="binding site" evidence="10">
    <location>
        <position position="403"/>
    </location>
    <ligand>
        <name>Zn(2+)</name>
        <dbReference type="ChEBI" id="CHEBI:29105"/>
    </ligand>
</feature>
<name>A0A097ES05_9LEPT</name>
<comment type="catalytic activity">
    <reaction evidence="9 10">
        <text>NAD(+) + (deoxyribonucleotide)n-3'-hydroxyl + 5'-phospho-(deoxyribonucleotide)m = (deoxyribonucleotide)n+m + AMP + beta-nicotinamide D-nucleotide.</text>
        <dbReference type="EC" id="6.5.1.2"/>
    </reaction>
</comment>
<dbReference type="Pfam" id="PF00533">
    <property type="entry name" value="BRCT"/>
    <property type="match status" value="1"/>
</dbReference>
<evidence type="ECO:0000256" key="1">
    <source>
        <dbReference type="ARBA" id="ARBA00004067"/>
    </source>
</evidence>
<dbReference type="InterPro" id="IPR001679">
    <property type="entry name" value="DNA_ligase"/>
</dbReference>